<dbReference type="GO" id="GO:0006406">
    <property type="term" value="P:mRNA export from nucleus"/>
    <property type="evidence" value="ECO:0007669"/>
    <property type="project" value="UniProtKB-UniRule"/>
</dbReference>
<evidence type="ECO:0000313" key="4">
    <source>
        <dbReference type="EMBL" id="ELK12527.1"/>
    </source>
</evidence>
<dbReference type="Pfam" id="PF05160">
    <property type="entry name" value="DSS1_SEM1"/>
    <property type="match status" value="1"/>
</dbReference>
<dbReference type="PANTHER" id="PTHR16771:SF0">
    <property type="entry name" value="26S PROTEASOME COMPLEX SUBUNIT SEM1"/>
    <property type="match status" value="1"/>
</dbReference>
<dbReference type="GO" id="GO:0043248">
    <property type="term" value="P:proteasome assembly"/>
    <property type="evidence" value="ECO:0007669"/>
    <property type="project" value="UniProtKB-UniRule"/>
</dbReference>
<sequence length="168" mass="18342">MVEPVSEAAAAVVAAAGEWGLQLFYWFGVQRVAMSEKKQPVDLGLLEEDDEFEEFPAEGNPLGCAGSRRLGHADRDSGLRGEGGAGARARREGARGKPGPPRPALAALPARPSVRPAWGSECHDWAGLDEDEDAHVWEDNWDDDNVEDDFSNQLRAELEKHGYKMETS</sequence>
<dbReference type="eggNOG" id="KOG4764">
    <property type="taxonomic scope" value="Eukaryota"/>
</dbReference>
<evidence type="ECO:0000256" key="3">
    <source>
        <dbReference type="SAM" id="MobiDB-lite"/>
    </source>
</evidence>
<evidence type="ECO:0000256" key="2">
    <source>
        <dbReference type="RuleBase" id="RU369057"/>
    </source>
</evidence>
<reference evidence="5" key="1">
    <citation type="journal article" date="2013" name="Science">
        <title>Comparative analysis of bat genomes provides insight into the evolution of flight and immunity.</title>
        <authorList>
            <person name="Zhang G."/>
            <person name="Cowled C."/>
            <person name="Shi Z."/>
            <person name="Huang Z."/>
            <person name="Bishop-Lilly K.A."/>
            <person name="Fang X."/>
            <person name="Wynne J.W."/>
            <person name="Xiong Z."/>
            <person name="Baker M.L."/>
            <person name="Zhao W."/>
            <person name="Tachedjian M."/>
            <person name="Zhu Y."/>
            <person name="Zhou P."/>
            <person name="Jiang X."/>
            <person name="Ng J."/>
            <person name="Yang L."/>
            <person name="Wu L."/>
            <person name="Xiao J."/>
            <person name="Feng Y."/>
            <person name="Chen Y."/>
            <person name="Sun X."/>
            <person name="Zhang Y."/>
            <person name="Marsh G.A."/>
            <person name="Crameri G."/>
            <person name="Broder C.C."/>
            <person name="Frey K.G."/>
            <person name="Wang L.F."/>
            <person name="Wang J."/>
        </authorList>
    </citation>
    <scope>NUCLEOTIDE SEQUENCE [LARGE SCALE GENOMIC DNA]</scope>
</reference>
<dbReference type="CDD" id="cd13768">
    <property type="entry name" value="DSS1_Sem1"/>
    <property type="match status" value="1"/>
</dbReference>
<evidence type="ECO:0000313" key="5">
    <source>
        <dbReference type="Proteomes" id="UP000010552"/>
    </source>
</evidence>
<dbReference type="AlphaFoldDB" id="L5KMJ6"/>
<dbReference type="InterPro" id="IPR007834">
    <property type="entry name" value="DSS1_SEM1"/>
</dbReference>
<dbReference type="GO" id="GO:0000724">
    <property type="term" value="P:double-strand break repair via homologous recombination"/>
    <property type="evidence" value="ECO:0007669"/>
    <property type="project" value="TreeGrafter"/>
</dbReference>
<feature type="region of interest" description="Disordered" evidence="3">
    <location>
        <begin position="56"/>
        <end position="107"/>
    </location>
</feature>
<name>L5KMJ6_PTEAL</name>
<organism evidence="4 5">
    <name type="scientific">Pteropus alecto</name>
    <name type="common">Black flying fox</name>
    <dbReference type="NCBI Taxonomy" id="9402"/>
    <lineage>
        <taxon>Eukaryota</taxon>
        <taxon>Metazoa</taxon>
        <taxon>Chordata</taxon>
        <taxon>Craniata</taxon>
        <taxon>Vertebrata</taxon>
        <taxon>Euteleostomi</taxon>
        <taxon>Mammalia</taxon>
        <taxon>Eutheria</taxon>
        <taxon>Laurasiatheria</taxon>
        <taxon>Chiroptera</taxon>
        <taxon>Yinpterochiroptera</taxon>
        <taxon>Pteropodoidea</taxon>
        <taxon>Pteropodidae</taxon>
        <taxon>Pteropodinae</taxon>
        <taxon>Pteropus</taxon>
    </lineage>
</organism>
<dbReference type="Proteomes" id="UP000010552">
    <property type="component" value="Unassembled WGS sequence"/>
</dbReference>
<dbReference type="PANTHER" id="PTHR16771">
    <property type="entry name" value="26 PROTEASOME COMPLEX SUBUNIT DSS1"/>
    <property type="match status" value="1"/>
</dbReference>
<accession>L5KMJ6</accession>
<keyword evidence="2 4" id="KW-0647">Proteasome</keyword>
<dbReference type="GO" id="GO:0005634">
    <property type="term" value="C:nucleus"/>
    <property type="evidence" value="ECO:0007669"/>
    <property type="project" value="UniProtKB-SubCell"/>
</dbReference>
<dbReference type="STRING" id="9402.L5KMJ6"/>
<proteinExistence type="inferred from homology"/>
<dbReference type="FunCoup" id="L5KMJ6">
    <property type="interactions" value="623"/>
</dbReference>
<dbReference type="InParanoid" id="L5KMJ6"/>
<keyword evidence="5" id="KW-1185">Reference proteome</keyword>
<comment type="function">
    <text evidence="2">Component of the 26S proteasome, a multiprotein complex involved in the ATP-dependent degradation of ubiquitinated proteins.</text>
</comment>
<dbReference type="GO" id="GO:0008541">
    <property type="term" value="C:proteasome regulatory particle, lid subcomplex"/>
    <property type="evidence" value="ECO:0007669"/>
    <property type="project" value="UniProtKB-UniRule"/>
</dbReference>
<gene>
    <name evidence="4" type="ORF">PAL_GLEAN10021760</name>
</gene>
<comment type="similarity">
    <text evidence="1 2">Belongs to the DSS1/SEM1 family.</text>
</comment>
<evidence type="ECO:0000256" key="1">
    <source>
        <dbReference type="ARBA" id="ARBA00034491"/>
    </source>
</evidence>
<dbReference type="SMART" id="SM01385">
    <property type="entry name" value="DSS1_SEM1"/>
    <property type="match status" value="1"/>
</dbReference>
<comment type="subcellular location">
    <subcellularLocation>
        <location evidence="2">Nucleus</location>
    </subcellularLocation>
</comment>
<dbReference type="EMBL" id="KB030660">
    <property type="protein sequence ID" value="ELK12527.1"/>
    <property type="molecule type" value="Genomic_DNA"/>
</dbReference>
<keyword evidence="2" id="KW-0539">Nucleus</keyword>
<protein>
    <recommendedName>
        <fullName evidence="2">26S proteasome complex subunit SEM1</fullName>
    </recommendedName>
    <alternativeName>
        <fullName evidence="2">26S proteasome complex subunit DSS1</fullName>
    </alternativeName>
</protein>